<dbReference type="WBParaSite" id="ALUE_0000969001-mRNA-1">
    <property type="protein sequence ID" value="ALUE_0000969001-mRNA-1"/>
    <property type="gene ID" value="ALUE_0000969001"/>
</dbReference>
<dbReference type="Proteomes" id="UP000036681">
    <property type="component" value="Unplaced"/>
</dbReference>
<dbReference type="AlphaFoldDB" id="A0A9J2PI47"/>
<evidence type="ECO:0000313" key="2">
    <source>
        <dbReference type="WBParaSite" id="ALUE_0000969001-mRNA-1"/>
    </source>
</evidence>
<sequence>MAESMPADAIKGHVTVEISQQKVIQNLSHEAGSKEFSLNPIITCSALLTNVVVCQTSLQLRHYVDADCLTLDIGAAFKYVNLERVQCRMVRVGQSSLQLPHYIGADCLRMDVGCVLECNQLEWV</sequence>
<organism evidence="1 2">
    <name type="scientific">Ascaris lumbricoides</name>
    <name type="common">Giant roundworm</name>
    <dbReference type="NCBI Taxonomy" id="6252"/>
    <lineage>
        <taxon>Eukaryota</taxon>
        <taxon>Metazoa</taxon>
        <taxon>Ecdysozoa</taxon>
        <taxon>Nematoda</taxon>
        <taxon>Chromadorea</taxon>
        <taxon>Rhabditida</taxon>
        <taxon>Spirurina</taxon>
        <taxon>Ascaridomorpha</taxon>
        <taxon>Ascaridoidea</taxon>
        <taxon>Ascarididae</taxon>
        <taxon>Ascaris</taxon>
    </lineage>
</organism>
<name>A0A9J2PI47_ASCLU</name>
<evidence type="ECO:0000313" key="1">
    <source>
        <dbReference type="Proteomes" id="UP000036681"/>
    </source>
</evidence>
<protein>
    <submittedName>
        <fullName evidence="2">Uncharacterized protein</fullName>
    </submittedName>
</protein>
<reference evidence="2" key="1">
    <citation type="submission" date="2023-03" db="UniProtKB">
        <authorList>
            <consortium name="WormBaseParasite"/>
        </authorList>
    </citation>
    <scope>IDENTIFICATION</scope>
</reference>
<keyword evidence="1" id="KW-1185">Reference proteome</keyword>
<accession>A0A9J2PI47</accession>
<proteinExistence type="predicted"/>